<comment type="caution">
    <text evidence="1">The sequence shown here is derived from an EMBL/GenBank/DDBJ whole genome shotgun (WGS) entry which is preliminary data.</text>
</comment>
<organism evidence="1 2">
    <name type="scientific">Stenotrophomonas maltophilia</name>
    <name type="common">Pseudomonas maltophilia</name>
    <name type="synonym">Xanthomonas maltophilia</name>
    <dbReference type="NCBI Taxonomy" id="40324"/>
    <lineage>
        <taxon>Bacteria</taxon>
        <taxon>Pseudomonadati</taxon>
        <taxon>Pseudomonadota</taxon>
        <taxon>Gammaproteobacteria</taxon>
        <taxon>Lysobacterales</taxon>
        <taxon>Lysobacteraceae</taxon>
        <taxon>Stenotrophomonas</taxon>
        <taxon>Stenotrophomonas maltophilia group</taxon>
    </lineage>
</organism>
<dbReference type="PROSITE" id="PS51257">
    <property type="entry name" value="PROKAR_LIPOPROTEIN"/>
    <property type="match status" value="1"/>
</dbReference>
<proteinExistence type="predicted"/>
<evidence type="ECO:0000313" key="2">
    <source>
        <dbReference type="Proteomes" id="UP001214521"/>
    </source>
</evidence>
<evidence type="ECO:0000313" key="1">
    <source>
        <dbReference type="EMBL" id="EKT4439507.1"/>
    </source>
</evidence>
<sequence>MKWIFGIGSIGLCANKIKQIFALVSISILGACDQSVPPPASPISPPAVTDPAPVVEVQPAEEPAPEAAASADVTDVSEVVQDLYRQMKDKKALQDKLWAAANAINDYNHVGTYYNEYHIPEHSCYVLGRLLKQDKYIAGTVMTYDPDYVTATTENAQDLRVMAVSLSNFNSVANGIIGQAHHERVIEWNLDCVGRFGIPRDASIEQVGQSSFYVIRAEGRVLQVLGDIEKGFAQKVSDAVEANPKVEQVALGSGGGYVLEAIAAGRYIRSKGLETSLWNNCYSACPLVFMGGVERVNWSPYGDLGFHQVADENGTAVPVGHPIYQAIFNYTSEMGVDPTYVLKRMWSSPPSGMTMVEGQEDELCDARIITWVQRGCSKPN</sequence>
<protein>
    <recommendedName>
        <fullName evidence="3">Lipoprotein</fullName>
    </recommendedName>
</protein>
<dbReference type="RefSeq" id="WP_141097818.1">
    <property type="nucleotide sequence ID" value="NZ_JAKJRK010000010.1"/>
</dbReference>
<evidence type="ECO:0008006" key="3">
    <source>
        <dbReference type="Google" id="ProtNLM"/>
    </source>
</evidence>
<dbReference type="Proteomes" id="UP001214521">
    <property type="component" value="Unassembled WGS sequence"/>
</dbReference>
<accession>A0AAI9C7H6</accession>
<gene>
    <name evidence="1" type="ORF">QEK83_000100</name>
</gene>
<reference evidence="1" key="1">
    <citation type="submission" date="2022-07" db="EMBL/GenBank/DDBJ databases">
        <authorList>
            <consortium name="Clinical and Environmental Microbiology Branch: Whole genome sequencing antimicrobial resistance pathogens in the healthcare setting"/>
        </authorList>
    </citation>
    <scope>NUCLEOTIDE SEQUENCE</scope>
    <source>
        <strain evidence="1">Stenotrophomonas_maltophilia_2021CK-00905</strain>
    </source>
</reference>
<dbReference type="EMBL" id="ABLOMU010000001">
    <property type="protein sequence ID" value="EKT4439507.1"/>
    <property type="molecule type" value="Genomic_DNA"/>
</dbReference>
<name>A0AAI9C7H6_STEMA</name>
<dbReference type="SUPFAM" id="SSF52096">
    <property type="entry name" value="ClpP/crotonase"/>
    <property type="match status" value="1"/>
</dbReference>
<dbReference type="AlphaFoldDB" id="A0AAI9C7H6"/>
<dbReference type="InterPro" id="IPR029045">
    <property type="entry name" value="ClpP/crotonase-like_dom_sf"/>
</dbReference>